<name>A0A0V9UIM6_9NOCA</name>
<dbReference type="EMBL" id="AZXY01000007">
    <property type="protein sequence ID" value="KSZ57835.1"/>
    <property type="molecule type" value="Genomic_DNA"/>
</dbReference>
<dbReference type="RefSeq" id="WP_060652534.1">
    <property type="nucleotide sequence ID" value="NZ_AZXY01000007.1"/>
</dbReference>
<gene>
    <name evidence="1" type="ORF">Z045_14775</name>
</gene>
<dbReference type="Proteomes" id="UP000053060">
    <property type="component" value="Unassembled WGS sequence"/>
</dbReference>
<dbReference type="SUPFAM" id="SSF56634">
    <property type="entry name" value="Heme-dependent catalase-like"/>
    <property type="match status" value="1"/>
</dbReference>
<dbReference type="InterPro" id="IPR020835">
    <property type="entry name" value="Catalase_sf"/>
</dbReference>
<organism evidence="1 2">
    <name type="scientific">Rhodococcus pyridinivorans KG-16</name>
    <dbReference type="NCBI Taxonomy" id="1441730"/>
    <lineage>
        <taxon>Bacteria</taxon>
        <taxon>Bacillati</taxon>
        <taxon>Actinomycetota</taxon>
        <taxon>Actinomycetes</taxon>
        <taxon>Mycobacteriales</taxon>
        <taxon>Nocardiaceae</taxon>
        <taxon>Rhodococcus</taxon>
    </lineage>
</organism>
<reference evidence="1 2" key="2">
    <citation type="journal article" date="2016" name="Genome Announc.">
        <title>Draft Genome Sequence of a Versatile Hydrocarbon-Degrading Bacterium, Rhodococcus pyridinivorans Strain KG-16, Collected from Oil Fields in India.</title>
        <authorList>
            <person name="Aggarwal R.K."/>
            <person name="Dawar C."/>
            <person name="Phanindranath R."/>
            <person name="Mutnuri L."/>
            <person name="Dayal A.M."/>
        </authorList>
    </citation>
    <scope>NUCLEOTIDE SEQUENCE [LARGE SCALE GENOMIC DNA]</scope>
    <source>
        <strain evidence="1 2">KG-16</strain>
    </source>
</reference>
<comment type="caution">
    <text evidence="1">The sequence shown here is derived from an EMBL/GenBank/DDBJ whole genome shotgun (WGS) entry which is preliminary data.</text>
</comment>
<evidence type="ECO:0000313" key="1">
    <source>
        <dbReference type="EMBL" id="KSZ57835.1"/>
    </source>
</evidence>
<reference evidence="2" key="1">
    <citation type="submission" date="2015-01" db="EMBL/GenBank/DDBJ databases">
        <title>Draft genome sequence of Rhodococcus pyridinivorans strain KG-16, a hydrocarbon-degrading bacterium.</title>
        <authorList>
            <person name="Aggarwal R.K."/>
            <person name="Dawar C."/>
        </authorList>
    </citation>
    <scope>NUCLEOTIDE SEQUENCE [LARGE SCALE GENOMIC DNA]</scope>
    <source>
        <strain evidence="2">KG-16</strain>
    </source>
</reference>
<dbReference type="PATRIC" id="fig|1441730.3.peg.3072"/>
<dbReference type="AlphaFoldDB" id="A0A0V9UIM6"/>
<accession>A0A0V9UIM6</accession>
<evidence type="ECO:0000313" key="2">
    <source>
        <dbReference type="Proteomes" id="UP000053060"/>
    </source>
</evidence>
<dbReference type="Gene3D" id="2.40.180.10">
    <property type="entry name" value="Catalase core domain"/>
    <property type="match status" value="1"/>
</dbReference>
<protein>
    <submittedName>
        <fullName evidence="1">Phosphodiesterase</fullName>
    </submittedName>
</protein>
<proteinExistence type="predicted"/>
<dbReference type="GO" id="GO:0020037">
    <property type="term" value="F:heme binding"/>
    <property type="evidence" value="ECO:0007669"/>
    <property type="project" value="InterPro"/>
</dbReference>
<sequence length="227" mass="24610">MTALSSALSVPFRVGSALRGARVFHPRGATFEGMAELESSWWPQQIPRPTPVIARVSRGIGTPDGMPDVLGLAVRFASKTGPWDVLLASAYLPGRVTLVPARSWSSARYSTLMAYRTDSDPTPRWITAVPRGQHPSSTTSVQALEVPLEFSLLVGSARGPLEAAGRLTLSRRLPENDSEQPSFDPTVHCPGFVDPWPGWLVETRRDAYRASRAGRGASLARPQHTVS</sequence>